<evidence type="ECO:0000256" key="15">
    <source>
        <dbReference type="SAM" id="Phobius"/>
    </source>
</evidence>
<accession>A0A831UFM6</accession>
<dbReference type="SMART" id="SM00304">
    <property type="entry name" value="HAMP"/>
    <property type="match status" value="1"/>
</dbReference>
<dbReference type="EMBL" id="DSOV01000012">
    <property type="protein sequence ID" value="HEN41554.1"/>
    <property type="molecule type" value="Genomic_DNA"/>
</dbReference>
<keyword evidence="5" id="KW-0997">Cell inner membrane</keyword>
<organism evidence="18">
    <name type="scientific">Geobacter metallireducens</name>
    <dbReference type="NCBI Taxonomy" id="28232"/>
    <lineage>
        <taxon>Bacteria</taxon>
        <taxon>Pseudomonadati</taxon>
        <taxon>Thermodesulfobacteriota</taxon>
        <taxon>Desulfuromonadia</taxon>
        <taxon>Geobacterales</taxon>
        <taxon>Geobacteraceae</taxon>
        <taxon>Geobacter</taxon>
    </lineage>
</organism>
<reference evidence="18" key="1">
    <citation type="journal article" date="2020" name="mSystems">
        <title>Genome- and Community-Level Interaction Insights into Carbon Utilization and Element Cycling Functions of Hydrothermarchaeota in Hydrothermal Sediment.</title>
        <authorList>
            <person name="Zhou Z."/>
            <person name="Liu Y."/>
            <person name="Xu W."/>
            <person name="Pan J."/>
            <person name="Luo Z.H."/>
            <person name="Li M."/>
        </authorList>
    </citation>
    <scope>NUCLEOTIDE SEQUENCE [LARGE SCALE GENOMIC DNA]</scope>
    <source>
        <strain evidence="18">SpSt-349</strain>
    </source>
</reference>
<name>A0A831UFM6_GEOME</name>
<dbReference type="CDD" id="cd06225">
    <property type="entry name" value="HAMP"/>
    <property type="match status" value="1"/>
</dbReference>
<evidence type="ECO:0000259" key="16">
    <source>
        <dbReference type="PROSITE" id="PS50109"/>
    </source>
</evidence>
<evidence type="ECO:0000256" key="1">
    <source>
        <dbReference type="ARBA" id="ARBA00000085"/>
    </source>
</evidence>
<dbReference type="SUPFAM" id="SSF55874">
    <property type="entry name" value="ATPase domain of HSP90 chaperone/DNA topoisomerase II/histidine kinase"/>
    <property type="match status" value="1"/>
</dbReference>
<feature type="transmembrane region" description="Helical" evidence="15">
    <location>
        <begin position="20"/>
        <end position="44"/>
    </location>
</feature>
<dbReference type="EC" id="2.7.13.3" evidence="3"/>
<feature type="domain" description="Histidine kinase" evidence="16">
    <location>
        <begin position="262"/>
        <end position="474"/>
    </location>
</feature>
<evidence type="ECO:0000256" key="3">
    <source>
        <dbReference type="ARBA" id="ARBA00012438"/>
    </source>
</evidence>
<dbReference type="GO" id="GO:0000155">
    <property type="term" value="F:phosphorelay sensor kinase activity"/>
    <property type="evidence" value="ECO:0007669"/>
    <property type="project" value="InterPro"/>
</dbReference>
<keyword evidence="9" id="KW-0547">Nucleotide-binding</keyword>
<proteinExistence type="predicted"/>
<evidence type="ECO:0000256" key="2">
    <source>
        <dbReference type="ARBA" id="ARBA00004533"/>
    </source>
</evidence>
<dbReference type="InterPro" id="IPR005467">
    <property type="entry name" value="His_kinase_dom"/>
</dbReference>
<evidence type="ECO:0000256" key="13">
    <source>
        <dbReference type="ARBA" id="ARBA00023012"/>
    </source>
</evidence>
<comment type="subcellular location">
    <subcellularLocation>
        <location evidence="2">Cell inner membrane</location>
    </subcellularLocation>
</comment>
<dbReference type="GO" id="GO:0005524">
    <property type="term" value="F:ATP binding"/>
    <property type="evidence" value="ECO:0007669"/>
    <property type="project" value="UniProtKB-KW"/>
</dbReference>
<keyword evidence="10 18" id="KW-0418">Kinase</keyword>
<evidence type="ECO:0000256" key="6">
    <source>
        <dbReference type="ARBA" id="ARBA00022553"/>
    </source>
</evidence>
<dbReference type="Pfam" id="PF02518">
    <property type="entry name" value="HATPase_c"/>
    <property type="match status" value="1"/>
</dbReference>
<dbReference type="InterPro" id="IPR003661">
    <property type="entry name" value="HisK_dim/P_dom"/>
</dbReference>
<dbReference type="Gene3D" id="3.30.565.10">
    <property type="entry name" value="Histidine kinase-like ATPase, C-terminal domain"/>
    <property type="match status" value="1"/>
</dbReference>
<dbReference type="NCBIfam" id="TIGR01386">
    <property type="entry name" value="cztS_silS_copS"/>
    <property type="match status" value="1"/>
</dbReference>
<dbReference type="Gene3D" id="1.10.287.130">
    <property type="match status" value="1"/>
</dbReference>
<evidence type="ECO:0000256" key="4">
    <source>
        <dbReference type="ARBA" id="ARBA00022475"/>
    </source>
</evidence>
<keyword evidence="4" id="KW-1003">Cell membrane</keyword>
<gene>
    <name evidence="18" type="ORF">ENQ87_04125</name>
</gene>
<dbReference type="FunFam" id="3.30.565.10:FF:000006">
    <property type="entry name" value="Sensor histidine kinase WalK"/>
    <property type="match status" value="1"/>
</dbReference>
<dbReference type="Gene3D" id="6.10.340.10">
    <property type="match status" value="1"/>
</dbReference>
<dbReference type="InterPro" id="IPR006290">
    <property type="entry name" value="CztS_silS_copS"/>
</dbReference>
<dbReference type="InterPro" id="IPR003660">
    <property type="entry name" value="HAMP_dom"/>
</dbReference>
<comment type="catalytic activity">
    <reaction evidence="1">
        <text>ATP + protein L-histidine = ADP + protein N-phospho-L-histidine.</text>
        <dbReference type="EC" id="2.7.13.3"/>
    </reaction>
</comment>
<sequence>MSSTKPDARRPETLSLAARLTILSTLATTVVLIFAIGFQFVALVSDLEFEDNDFVIEKIRVIEAIISRYPDDRGHLEQEVHWEGTMREDTRYLVRIADQGGKAVMETRGMEQIAPAGFFPPPARDTGAMGLGKKITGPKGRTYLMNSAWVRGERSPAPRLVQVALDVTEEEEILEGYKQKMAFVFLAGICLSGGLSAVMVRRGLRPLAEITDAAGRIDVATLGDRLDARVWPRELARFAAAFDGMLDRLETSFDRLEASSANLAHEIRTPINILRGEAEVALSRARSPEEYRRVIESSLEEYERLSRLIDNILFLARAEQRIEPVPLDAGRELELLRDYYGTMAEEKGIAISCAGAGEIMADPLLFQRAVGNLLSNAIRYTPAGGAITVTFSRGDDGAPCLTVADTGIGIAPDDIDRVFDRFFRSSEARSVNPQGTGLGLAIVRSIMDLHRGRVTIDSRPGQGTSVTLHFPAAAAKTHL</sequence>
<dbReference type="InterPro" id="IPR036097">
    <property type="entry name" value="HisK_dim/P_sf"/>
</dbReference>
<dbReference type="PRINTS" id="PR00344">
    <property type="entry name" value="BCTRLSENSOR"/>
</dbReference>
<keyword evidence="6" id="KW-0597">Phosphoprotein</keyword>
<evidence type="ECO:0000259" key="17">
    <source>
        <dbReference type="PROSITE" id="PS50885"/>
    </source>
</evidence>
<keyword evidence="11" id="KW-0067">ATP-binding</keyword>
<evidence type="ECO:0000256" key="10">
    <source>
        <dbReference type="ARBA" id="ARBA00022777"/>
    </source>
</evidence>
<dbReference type="InterPro" id="IPR050428">
    <property type="entry name" value="TCS_sensor_his_kinase"/>
</dbReference>
<dbReference type="InterPro" id="IPR004358">
    <property type="entry name" value="Sig_transdc_His_kin-like_C"/>
</dbReference>
<keyword evidence="14 15" id="KW-0472">Membrane</keyword>
<dbReference type="CDD" id="cd00082">
    <property type="entry name" value="HisKA"/>
    <property type="match status" value="1"/>
</dbReference>
<dbReference type="PANTHER" id="PTHR45436">
    <property type="entry name" value="SENSOR HISTIDINE KINASE YKOH"/>
    <property type="match status" value="1"/>
</dbReference>
<evidence type="ECO:0000256" key="5">
    <source>
        <dbReference type="ARBA" id="ARBA00022519"/>
    </source>
</evidence>
<keyword evidence="8 15" id="KW-0812">Transmembrane</keyword>
<comment type="caution">
    <text evidence="18">The sequence shown here is derived from an EMBL/GenBank/DDBJ whole genome shotgun (WGS) entry which is preliminary data.</text>
</comment>
<evidence type="ECO:0000256" key="8">
    <source>
        <dbReference type="ARBA" id="ARBA00022692"/>
    </source>
</evidence>
<evidence type="ECO:0000256" key="7">
    <source>
        <dbReference type="ARBA" id="ARBA00022679"/>
    </source>
</evidence>
<dbReference type="Pfam" id="PF00512">
    <property type="entry name" value="HisKA"/>
    <property type="match status" value="1"/>
</dbReference>
<dbReference type="PROSITE" id="PS50885">
    <property type="entry name" value="HAMP"/>
    <property type="match status" value="1"/>
</dbReference>
<dbReference type="InterPro" id="IPR003594">
    <property type="entry name" value="HATPase_dom"/>
</dbReference>
<keyword evidence="12 15" id="KW-1133">Transmembrane helix</keyword>
<dbReference type="GO" id="GO:0005886">
    <property type="term" value="C:plasma membrane"/>
    <property type="evidence" value="ECO:0007669"/>
    <property type="project" value="UniProtKB-SubCell"/>
</dbReference>
<keyword evidence="13" id="KW-0902">Two-component regulatory system</keyword>
<protein>
    <recommendedName>
        <fullName evidence="3">histidine kinase</fullName>
        <ecNumber evidence="3">2.7.13.3</ecNumber>
    </recommendedName>
</protein>
<dbReference type="SUPFAM" id="SSF47384">
    <property type="entry name" value="Homodimeric domain of signal transducing histidine kinase"/>
    <property type="match status" value="1"/>
</dbReference>
<evidence type="ECO:0000256" key="14">
    <source>
        <dbReference type="ARBA" id="ARBA00023136"/>
    </source>
</evidence>
<feature type="domain" description="HAMP" evidence="17">
    <location>
        <begin position="201"/>
        <end position="254"/>
    </location>
</feature>
<dbReference type="PROSITE" id="PS50109">
    <property type="entry name" value="HIS_KIN"/>
    <property type="match status" value="1"/>
</dbReference>
<dbReference type="InterPro" id="IPR036890">
    <property type="entry name" value="HATPase_C_sf"/>
</dbReference>
<evidence type="ECO:0000256" key="11">
    <source>
        <dbReference type="ARBA" id="ARBA00022840"/>
    </source>
</evidence>
<dbReference type="SMART" id="SM00388">
    <property type="entry name" value="HisKA"/>
    <property type="match status" value="1"/>
</dbReference>
<evidence type="ECO:0000313" key="18">
    <source>
        <dbReference type="EMBL" id="HEN41554.1"/>
    </source>
</evidence>
<dbReference type="PANTHER" id="PTHR45436:SF3">
    <property type="entry name" value="SENSOR HISTIDINE KINASE HPRS"/>
    <property type="match status" value="1"/>
</dbReference>
<dbReference type="AlphaFoldDB" id="A0A831UFM6"/>
<dbReference type="SMART" id="SM00387">
    <property type="entry name" value="HATPase_c"/>
    <property type="match status" value="1"/>
</dbReference>
<dbReference type="FunFam" id="1.10.287.130:FF:000001">
    <property type="entry name" value="Two-component sensor histidine kinase"/>
    <property type="match status" value="1"/>
</dbReference>
<keyword evidence="7 18" id="KW-0808">Transferase</keyword>
<evidence type="ECO:0000256" key="12">
    <source>
        <dbReference type="ARBA" id="ARBA00022989"/>
    </source>
</evidence>
<evidence type="ECO:0000256" key="9">
    <source>
        <dbReference type="ARBA" id="ARBA00022741"/>
    </source>
</evidence>